<evidence type="ECO:0008006" key="3">
    <source>
        <dbReference type="Google" id="ProtNLM"/>
    </source>
</evidence>
<dbReference type="PROSITE" id="PS51257">
    <property type="entry name" value="PROKAR_LIPOPROTEIN"/>
    <property type="match status" value="1"/>
</dbReference>
<evidence type="ECO:0000313" key="2">
    <source>
        <dbReference type="Proteomes" id="UP000576082"/>
    </source>
</evidence>
<name>A0A7X9RSV6_9BACT</name>
<comment type="caution">
    <text evidence="1">The sequence shown here is derived from an EMBL/GenBank/DDBJ whole genome shotgun (WGS) entry which is preliminary data.</text>
</comment>
<evidence type="ECO:0000313" key="1">
    <source>
        <dbReference type="EMBL" id="NME66484.1"/>
    </source>
</evidence>
<organism evidence="1 2">
    <name type="scientific">Flammeovirga aprica JL-4</name>
    <dbReference type="NCBI Taxonomy" id="694437"/>
    <lineage>
        <taxon>Bacteria</taxon>
        <taxon>Pseudomonadati</taxon>
        <taxon>Bacteroidota</taxon>
        <taxon>Cytophagia</taxon>
        <taxon>Cytophagales</taxon>
        <taxon>Flammeovirgaceae</taxon>
        <taxon>Flammeovirga</taxon>
    </lineage>
</organism>
<protein>
    <recommendedName>
        <fullName evidence="3">Lipoprotein</fullName>
    </recommendedName>
</protein>
<dbReference type="AlphaFoldDB" id="A0A7X9RSV6"/>
<accession>A0A7X9RSV6</accession>
<dbReference type="EMBL" id="JABANE010000002">
    <property type="protein sequence ID" value="NME66484.1"/>
    <property type="molecule type" value="Genomic_DNA"/>
</dbReference>
<proteinExistence type="predicted"/>
<reference evidence="1 2" key="1">
    <citation type="submission" date="2020-04" db="EMBL/GenBank/DDBJ databases">
        <title>Flammeovirga sp. SR4, a novel species isolated from seawater.</title>
        <authorList>
            <person name="Wang X."/>
        </authorList>
    </citation>
    <scope>NUCLEOTIDE SEQUENCE [LARGE SCALE GENOMIC DNA]</scope>
    <source>
        <strain evidence="1 2">ATCC 23126</strain>
    </source>
</reference>
<sequence length="189" mass="20341">MKAFRSGNLINGLLIIASSLFIYSCSLLEEEDSGPSMVFDLCTEIDINRTTNTGTVDAVCMSRNSDDTPGRWCASKDFKGSYSNNDRCQEDREYFIDYVIKNGGDAPSSLPNGPDVGNDSGSDGGSGSTYDWSYTCSHGGGGTVPITDNKCQDKQKAFAQAYGCNDYSKFSKVCREFYGCIGADTSGCP</sequence>
<dbReference type="Proteomes" id="UP000576082">
    <property type="component" value="Unassembled WGS sequence"/>
</dbReference>
<keyword evidence="2" id="KW-1185">Reference proteome</keyword>
<dbReference type="RefSeq" id="WP_169654237.1">
    <property type="nucleotide sequence ID" value="NZ_JABANE010000002.1"/>
</dbReference>
<gene>
    <name evidence="1" type="ORF">HHU12_00780</name>
</gene>